<name>A0A0E0N3R3_ORYRU</name>
<reference evidence="1" key="2">
    <citation type="submission" date="2015-06" db="UniProtKB">
        <authorList>
            <consortium name="EnsemblPlants"/>
        </authorList>
    </citation>
    <scope>IDENTIFICATION</scope>
</reference>
<dbReference type="HOGENOM" id="CLU_2658809_0_0_1"/>
<reference evidence="2" key="1">
    <citation type="submission" date="2013-06" db="EMBL/GenBank/DDBJ databases">
        <authorList>
            <person name="Zhao Q."/>
        </authorList>
    </citation>
    <scope>NUCLEOTIDE SEQUENCE</scope>
    <source>
        <strain evidence="2">cv. W1943</strain>
    </source>
</reference>
<organism evidence="1 2">
    <name type="scientific">Oryza rufipogon</name>
    <name type="common">Brownbeard rice</name>
    <name type="synonym">Asian wild rice</name>
    <dbReference type="NCBI Taxonomy" id="4529"/>
    <lineage>
        <taxon>Eukaryota</taxon>
        <taxon>Viridiplantae</taxon>
        <taxon>Streptophyta</taxon>
        <taxon>Embryophyta</taxon>
        <taxon>Tracheophyta</taxon>
        <taxon>Spermatophyta</taxon>
        <taxon>Magnoliopsida</taxon>
        <taxon>Liliopsida</taxon>
        <taxon>Poales</taxon>
        <taxon>Poaceae</taxon>
        <taxon>BOP clade</taxon>
        <taxon>Oryzoideae</taxon>
        <taxon>Oryzeae</taxon>
        <taxon>Oryzinae</taxon>
        <taxon>Oryza</taxon>
    </lineage>
</organism>
<dbReference type="EnsemblPlants" id="ORUFI01G37460.1">
    <property type="protein sequence ID" value="ORUFI01G37460.1"/>
    <property type="gene ID" value="ORUFI01G37460"/>
</dbReference>
<dbReference type="Gramene" id="ORUFI01G37460.1">
    <property type="protein sequence ID" value="ORUFI01G37460.1"/>
    <property type="gene ID" value="ORUFI01G37460"/>
</dbReference>
<keyword evidence="2" id="KW-1185">Reference proteome</keyword>
<proteinExistence type="predicted"/>
<dbReference type="Proteomes" id="UP000008022">
    <property type="component" value="Unassembled WGS sequence"/>
</dbReference>
<protein>
    <submittedName>
        <fullName evidence="1">Uncharacterized protein</fullName>
    </submittedName>
</protein>
<accession>A0A0E0N3R3</accession>
<dbReference type="AlphaFoldDB" id="A0A0E0N3R3"/>
<evidence type="ECO:0000313" key="2">
    <source>
        <dbReference type="Proteomes" id="UP000008022"/>
    </source>
</evidence>
<sequence>MVEQVGAFRRRGQASVVWCSLAALASRLRWMRTRDAPVVHRSPGSTSLAVEEEFTYQFQATFCFHIPRSPMALMNS</sequence>
<evidence type="ECO:0000313" key="1">
    <source>
        <dbReference type="EnsemblPlants" id="ORUFI01G37460.1"/>
    </source>
</evidence>